<dbReference type="AlphaFoldDB" id="A0A564G0N9"/>
<name>A0A564G0N9_9HYPH</name>
<dbReference type="PROSITE" id="PS50208">
    <property type="entry name" value="CASPASE_P20"/>
    <property type="match status" value="1"/>
</dbReference>
<dbReference type="Proteomes" id="UP001055303">
    <property type="component" value="Unassembled WGS sequence"/>
</dbReference>
<feature type="region of interest" description="Disordered" evidence="1">
    <location>
        <begin position="255"/>
        <end position="293"/>
    </location>
</feature>
<dbReference type="PANTHER" id="PTHR22576:SF37">
    <property type="entry name" value="MUCOSA-ASSOCIATED LYMPHOID TISSUE LYMPHOMA TRANSLOCATION PROTEIN 1"/>
    <property type="match status" value="1"/>
</dbReference>
<evidence type="ECO:0000313" key="5">
    <source>
        <dbReference type="EMBL" id="VUF13181.1"/>
    </source>
</evidence>
<organism evidence="5 6">
    <name type="scientific">Methylobacterium dankookense</name>
    <dbReference type="NCBI Taxonomy" id="560405"/>
    <lineage>
        <taxon>Bacteria</taxon>
        <taxon>Pseudomonadati</taxon>
        <taxon>Pseudomonadota</taxon>
        <taxon>Alphaproteobacteria</taxon>
        <taxon>Hyphomicrobiales</taxon>
        <taxon>Methylobacteriaceae</taxon>
        <taxon>Methylobacterium</taxon>
    </lineage>
</organism>
<evidence type="ECO:0000259" key="3">
    <source>
        <dbReference type="PROSITE" id="PS50208"/>
    </source>
</evidence>
<proteinExistence type="predicted"/>
<sequence>MIRAAILLATALVVQSAAAEERRVALVIGNGQYANVPRLDNPVRDGELLAQALRDAGFQDVQVERNLDRETLITVLRRFERQADSADWALVYYAGHGIEVGGTNYLVPVDARLRSDRDVDEETVSLSQVQKRLEGAGKLRLVILDACRDNPFLAGIKRTLATRSVGRGLARPDLPQTGSLVAYSAAAGQTASDGEEGQVNSPYVTALVKHLATPDVEVNLFFRRVRAEVLRTTHQRQEPATYESLPADRFVFRLPSSVAPPSPQPSGTAVAAVPDDRPSSRQNASGSDFSETLADGYSSTHRALLAEGIARDGGAAPRVRSGSVVWNLASEARGGGLPPEVALVATATIPDAGLTLEMRLKRNLDASRAASHTVTLAFSAAGPDAAKRIVQDIGLLQAKNEVVERGAPVSGLPVRVRDNLFRIELSSVPGDVRRNEDLLFRRAWFDLAIRYTNGEQAALTLATGFPSGRAMNEASARWR</sequence>
<dbReference type="Pfam" id="PF00656">
    <property type="entry name" value="Peptidase_C14"/>
    <property type="match status" value="1"/>
</dbReference>
<dbReference type="SUPFAM" id="SSF52129">
    <property type="entry name" value="Caspase-like"/>
    <property type="match status" value="1"/>
</dbReference>
<keyword evidence="2" id="KW-0732">Signal</keyword>
<dbReference type="Gene3D" id="3.40.50.1460">
    <property type="match status" value="1"/>
</dbReference>
<reference evidence="4" key="3">
    <citation type="submission" date="2021-08" db="EMBL/GenBank/DDBJ databases">
        <authorList>
            <person name="Tani A."/>
            <person name="Ola A."/>
            <person name="Ogura Y."/>
            <person name="Katsura K."/>
            <person name="Hayashi T."/>
        </authorList>
    </citation>
    <scope>NUCLEOTIDE SEQUENCE</scope>
    <source>
        <strain evidence="4">DSM 22415</strain>
    </source>
</reference>
<dbReference type="Proteomes" id="UP000401717">
    <property type="component" value="Unassembled WGS sequence"/>
</dbReference>
<evidence type="ECO:0000256" key="1">
    <source>
        <dbReference type="SAM" id="MobiDB-lite"/>
    </source>
</evidence>
<dbReference type="InterPro" id="IPR052039">
    <property type="entry name" value="Caspase-related_regulators"/>
</dbReference>
<evidence type="ECO:0000313" key="4">
    <source>
        <dbReference type="EMBL" id="GJD58500.1"/>
    </source>
</evidence>
<accession>A0A564G0N9</accession>
<reference evidence="4" key="2">
    <citation type="journal article" date="2021" name="Front. Microbiol.">
        <title>Comprehensive Comparative Genomics and Phenotyping of Methylobacterium Species.</title>
        <authorList>
            <person name="Alessa O."/>
            <person name="Ogura Y."/>
            <person name="Fujitani Y."/>
            <person name="Takami H."/>
            <person name="Hayashi T."/>
            <person name="Sahin N."/>
            <person name="Tani A."/>
        </authorList>
    </citation>
    <scope>NUCLEOTIDE SEQUENCE</scope>
    <source>
        <strain evidence="4">DSM 22415</strain>
    </source>
</reference>
<dbReference type="EMBL" id="CABFVH010000017">
    <property type="protein sequence ID" value="VUF13181.1"/>
    <property type="molecule type" value="Genomic_DNA"/>
</dbReference>
<evidence type="ECO:0000256" key="2">
    <source>
        <dbReference type="SAM" id="SignalP"/>
    </source>
</evidence>
<feature type="compositionally biased region" description="Polar residues" evidence="1">
    <location>
        <begin position="280"/>
        <end position="290"/>
    </location>
</feature>
<evidence type="ECO:0000313" key="6">
    <source>
        <dbReference type="Proteomes" id="UP000401717"/>
    </source>
</evidence>
<dbReference type="OrthoDB" id="9816009at2"/>
<dbReference type="PANTHER" id="PTHR22576">
    <property type="entry name" value="MUCOSA ASSOCIATED LYMPHOID TISSUE LYMPHOMA TRANSLOCATION PROTEIN 1/PARACASPASE"/>
    <property type="match status" value="1"/>
</dbReference>
<dbReference type="GO" id="GO:0004197">
    <property type="term" value="F:cysteine-type endopeptidase activity"/>
    <property type="evidence" value="ECO:0007669"/>
    <property type="project" value="InterPro"/>
</dbReference>
<dbReference type="EMBL" id="BPQI01000152">
    <property type="protein sequence ID" value="GJD58500.1"/>
    <property type="molecule type" value="Genomic_DNA"/>
</dbReference>
<gene>
    <name evidence="4" type="ORF">IFDJLNFL_4421</name>
    <name evidence="5" type="ORF">MTDSW087_02880</name>
</gene>
<feature type="domain" description="Caspase family p20" evidence="3">
    <location>
        <begin position="21"/>
        <end position="151"/>
    </location>
</feature>
<feature type="chain" id="PRO_5022164209" description="Caspase family p20 domain-containing protein" evidence="2">
    <location>
        <begin position="20"/>
        <end position="479"/>
    </location>
</feature>
<keyword evidence="7" id="KW-1185">Reference proteome</keyword>
<protein>
    <recommendedName>
        <fullName evidence="3">Caspase family p20 domain-containing protein</fullName>
    </recommendedName>
</protein>
<feature type="signal peptide" evidence="2">
    <location>
        <begin position="1"/>
        <end position="19"/>
    </location>
</feature>
<reference evidence="5 6" key="1">
    <citation type="submission" date="2019-06" db="EMBL/GenBank/DDBJ databases">
        <authorList>
            <person name="Rodrigo-Torres L."/>
            <person name="Arahal R. D."/>
            <person name="Lucena T."/>
        </authorList>
    </citation>
    <scope>NUCLEOTIDE SEQUENCE [LARGE SCALE GENOMIC DNA]</scope>
    <source>
        <strain evidence="5 6">SW08-7</strain>
    </source>
</reference>
<dbReference type="GO" id="GO:0006508">
    <property type="term" value="P:proteolysis"/>
    <property type="evidence" value="ECO:0007669"/>
    <property type="project" value="InterPro"/>
</dbReference>
<dbReference type="InterPro" id="IPR029030">
    <property type="entry name" value="Caspase-like_dom_sf"/>
</dbReference>
<dbReference type="InterPro" id="IPR001309">
    <property type="entry name" value="Pept_C14_p20"/>
</dbReference>
<dbReference type="InterPro" id="IPR011600">
    <property type="entry name" value="Pept_C14_caspase"/>
</dbReference>
<evidence type="ECO:0000313" key="7">
    <source>
        <dbReference type="Proteomes" id="UP001055303"/>
    </source>
</evidence>